<keyword evidence="2 9" id="KW-1003">Cell membrane</keyword>
<comment type="subcellular location">
    <subcellularLocation>
        <location evidence="9">Cell membrane</location>
        <topology evidence="9">Multi-pass membrane protein</topology>
    </subcellularLocation>
</comment>
<dbReference type="Pfam" id="PF01252">
    <property type="entry name" value="Peptidase_A8"/>
    <property type="match status" value="1"/>
</dbReference>
<protein>
    <recommendedName>
        <fullName evidence="9">Lipoprotein signal peptidase</fullName>
        <ecNumber evidence="9">3.4.23.36</ecNumber>
    </recommendedName>
    <alternativeName>
        <fullName evidence="9">Prolipoprotein signal peptidase</fullName>
    </alternativeName>
    <alternativeName>
        <fullName evidence="9">Signal peptidase II</fullName>
        <shortName evidence="9">SPase II</shortName>
    </alternativeName>
</protein>
<keyword evidence="5 9" id="KW-0064">Aspartyl protease</keyword>
<dbReference type="PROSITE" id="PS00855">
    <property type="entry name" value="SPASE_II"/>
    <property type="match status" value="1"/>
</dbReference>
<dbReference type="STRING" id="1126833.VN24_19690"/>
<dbReference type="GO" id="GO:0005886">
    <property type="term" value="C:plasma membrane"/>
    <property type="evidence" value="ECO:0007669"/>
    <property type="project" value="UniProtKB-SubCell"/>
</dbReference>
<dbReference type="KEGG" id="pbj:VN24_19690"/>
<keyword evidence="4 9" id="KW-0812">Transmembrane</keyword>
<evidence type="ECO:0000256" key="11">
    <source>
        <dbReference type="RuleBase" id="RU004181"/>
    </source>
</evidence>
<organism evidence="12 13">
    <name type="scientific">Paenibacillus beijingensis</name>
    <dbReference type="NCBI Taxonomy" id="1126833"/>
    <lineage>
        <taxon>Bacteria</taxon>
        <taxon>Bacillati</taxon>
        <taxon>Bacillota</taxon>
        <taxon>Bacilli</taxon>
        <taxon>Bacillales</taxon>
        <taxon>Paenibacillaceae</taxon>
        <taxon>Paenibacillus</taxon>
    </lineage>
</organism>
<dbReference type="UniPathway" id="UPA00665"/>
<comment type="similarity">
    <text evidence="1 9 11">Belongs to the peptidase A8 family.</text>
</comment>
<dbReference type="NCBIfam" id="TIGR00077">
    <property type="entry name" value="lspA"/>
    <property type="match status" value="1"/>
</dbReference>
<evidence type="ECO:0000256" key="4">
    <source>
        <dbReference type="ARBA" id="ARBA00022692"/>
    </source>
</evidence>
<evidence type="ECO:0000256" key="10">
    <source>
        <dbReference type="RuleBase" id="RU000594"/>
    </source>
</evidence>
<dbReference type="GO" id="GO:0006508">
    <property type="term" value="P:proteolysis"/>
    <property type="evidence" value="ECO:0007669"/>
    <property type="project" value="UniProtKB-KW"/>
</dbReference>
<feature type="active site" evidence="9">
    <location>
        <position position="114"/>
    </location>
</feature>
<dbReference type="HAMAP" id="MF_00161">
    <property type="entry name" value="LspA"/>
    <property type="match status" value="1"/>
</dbReference>
<feature type="active site" evidence="9">
    <location>
        <position position="132"/>
    </location>
</feature>
<dbReference type="InterPro" id="IPR001872">
    <property type="entry name" value="Peptidase_A8"/>
</dbReference>
<feature type="transmembrane region" description="Helical" evidence="9">
    <location>
        <begin position="35"/>
        <end position="54"/>
    </location>
</feature>
<evidence type="ECO:0000256" key="3">
    <source>
        <dbReference type="ARBA" id="ARBA00022670"/>
    </source>
</evidence>
<comment type="pathway">
    <text evidence="9">Protein modification; lipoprotein biosynthesis (signal peptide cleavage).</text>
</comment>
<gene>
    <name evidence="9" type="primary">lspA</name>
    <name evidence="12" type="ORF">VN24_19690</name>
</gene>
<accession>A0A0D5NSH9</accession>
<feature type="transmembrane region" description="Helical" evidence="9">
    <location>
        <begin position="60"/>
        <end position="77"/>
    </location>
</feature>
<feature type="transmembrane region" description="Helical" evidence="9">
    <location>
        <begin position="123"/>
        <end position="144"/>
    </location>
</feature>
<feature type="transmembrane region" description="Helical" evidence="9">
    <location>
        <begin position="84"/>
        <end position="103"/>
    </location>
</feature>
<keyword evidence="13" id="KW-1185">Reference proteome</keyword>
<dbReference type="RefSeq" id="WP_045673487.1">
    <property type="nucleotide sequence ID" value="NZ_CP011058.1"/>
</dbReference>
<reference evidence="12 13" key="1">
    <citation type="journal article" date="2015" name="J. Biotechnol.">
        <title>Complete genome sequence of Paenibacillus beijingensis 7188(T) (=DSM 24997(T)), a novel rhizobacterium from jujube garden soil.</title>
        <authorList>
            <person name="Kwak Y."/>
            <person name="Shin J.H."/>
        </authorList>
    </citation>
    <scope>NUCLEOTIDE SEQUENCE [LARGE SCALE GENOMIC DNA]</scope>
    <source>
        <strain evidence="12 13">DSM 24997</strain>
    </source>
</reference>
<dbReference type="PANTHER" id="PTHR33695">
    <property type="entry name" value="LIPOPROTEIN SIGNAL PEPTIDASE"/>
    <property type="match status" value="1"/>
</dbReference>
<evidence type="ECO:0000256" key="8">
    <source>
        <dbReference type="ARBA" id="ARBA00023136"/>
    </source>
</evidence>
<reference evidence="13" key="2">
    <citation type="submission" date="2015-03" db="EMBL/GenBank/DDBJ databases">
        <title>Genome sequence of Paenibacillus beijingensis strain DSM 24997T.</title>
        <authorList>
            <person name="Kwak Y."/>
            <person name="Shin J.-H."/>
        </authorList>
    </citation>
    <scope>NUCLEOTIDE SEQUENCE [LARGE SCALE GENOMIC DNA]</scope>
    <source>
        <strain evidence="13">DSM 24997</strain>
    </source>
</reference>
<evidence type="ECO:0000256" key="6">
    <source>
        <dbReference type="ARBA" id="ARBA00022801"/>
    </source>
</evidence>
<keyword evidence="8 9" id="KW-0472">Membrane</keyword>
<feature type="transmembrane region" description="Helical" evidence="9">
    <location>
        <begin position="6"/>
        <end position="23"/>
    </location>
</feature>
<evidence type="ECO:0000256" key="9">
    <source>
        <dbReference type="HAMAP-Rule" id="MF_00161"/>
    </source>
</evidence>
<evidence type="ECO:0000256" key="1">
    <source>
        <dbReference type="ARBA" id="ARBA00006139"/>
    </source>
</evidence>
<dbReference type="PANTHER" id="PTHR33695:SF1">
    <property type="entry name" value="LIPOPROTEIN SIGNAL PEPTIDASE"/>
    <property type="match status" value="1"/>
</dbReference>
<dbReference type="GO" id="GO:0004190">
    <property type="term" value="F:aspartic-type endopeptidase activity"/>
    <property type="evidence" value="ECO:0007669"/>
    <property type="project" value="UniProtKB-UniRule"/>
</dbReference>
<evidence type="ECO:0000313" key="12">
    <source>
        <dbReference type="EMBL" id="AJY77863.1"/>
    </source>
</evidence>
<comment type="function">
    <text evidence="9 10">This protein specifically catalyzes the removal of signal peptides from prolipoproteins.</text>
</comment>
<evidence type="ECO:0000256" key="5">
    <source>
        <dbReference type="ARBA" id="ARBA00022750"/>
    </source>
</evidence>
<dbReference type="PRINTS" id="PR00781">
    <property type="entry name" value="LIPOSIGPTASE"/>
</dbReference>
<dbReference type="PATRIC" id="fig|1126833.4.peg.4339"/>
<dbReference type="EMBL" id="CP011058">
    <property type="protein sequence ID" value="AJY77863.1"/>
    <property type="molecule type" value="Genomic_DNA"/>
</dbReference>
<sequence length="170" mass="18736">MKLYAYWIAIIVFVLDFITKKIVANNMTIGEQIPVIGNFFVLTSIRNTGAAFSIFEGARYFFLFITLIVVAGIVWYIRRARESGSLLLITALGMVLGGAVGNFLDRAIYGEVVDFLQLNFGSYTFPIFNVADIGITVGVALIVLDSLLSGNDKAEKLGQTDHEIEDNKIV</sequence>
<evidence type="ECO:0000256" key="2">
    <source>
        <dbReference type="ARBA" id="ARBA00022475"/>
    </source>
</evidence>
<dbReference type="HOGENOM" id="CLU_083252_3_0_9"/>
<evidence type="ECO:0000313" key="13">
    <source>
        <dbReference type="Proteomes" id="UP000032633"/>
    </source>
</evidence>
<dbReference type="Proteomes" id="UP000032633">
    <property type="component" value="Chromosome"/>
</dbReference>
<name>A0A0D5NSH9_9BACL</name>
<dbReference type="AlphaFoldDB" id="A0A0D5NSH9"/>
<proteinExistence type="inferred from homology"/>
<keyword evidence="7 9" id="KW-1133">Transmembrane helix</keyword>
<comment type="catalytic activity">
    <reaction evidence="9 10">
        <text>Release of signal peptides from bacterial membrane prolipoproteins. Hydrolyzes -Xaa-Yaa-Zaa-|-(S,diacylglyceryl)Cys-, in which Xaa is hydrophobic (preferably Leu), and Yaa (Ala or Ser) and Zaa (Gly or Ala) have small, neutral side chains.</text>
        <dbReference type="EC" id="3.4.23.36"/>
    </reaction>
</comment>
<dbReference type="EC" id="3.4.23.36" evidence="9"/>
<keyword evidence="6 9" id="KW-0378">Hydrolase</keyword>
<evidence type="ECO:0000256" key="7">
    <source>
        <dbReference type="ARBA" id="ARBA00022989"/>
    </source>
</evidence>
<keyword evidence="3 9" id="KW-0645">Protease</keyword>